<name>A0A841L820_9SPHN</name>
<dbReference type="InterPro" id="IPR048341">
    <property type="entry name" value="DUF1285_N"/>
</dbReference>
<gene>
    <name evidence="3" type="ORF">FHS79_001900</name>
</gene>
<evidence type="ECO:0000259" key="1">
    <source>
        <dbReference type="Pfam" id="PF06938"/>
    </source>
</evidence>
<dbReference type="AlphaFoldDB" id="A0A841L820"/>
<keyword evidence="4" id="KW-1185">Reference proteome</keyword>
<dbReference type="Gene3D" id="3.10.540.10">
    <property type="entry name" value="duf1285 like domain"/>
    <property type="match status" value="1"/>
</dbReference>
<evidence type="ECO:0000313" key="3">
    <source>
        <dbReference type="EMBL" id="MBB6227721.1"/>
    </source>
</evidence>
<dbReference type="PIRSF" id="PIRSF029557">
    <property type="entry name" value="UCP029557"/>
    <property type="match status" value="1"/>
</dbReference>
<sequence>MSDEQTDSAHGSLAALAAAVSAKALPPVHLWHPERCGDSEMRIAVDGTWFHQGTPIGRPALVQLFSTILRREPDGSFVLVTPHEKLDIAVEDAPFVAVEVQSIGSGEERRLIFRLNTETLVEAGPDHPLRVDVAADGTPRPYLLVRDGLEALVARPVFYELADMALAEDALVPRLWAGGACFPFGQS</sequence>
<evidence type="ECO:0000313" key="4">
    <source>
        <dbReference type="Proteomes" id="UP000538147"/>
    </source>
</evidence>
<comment type="caution">
    <text evidence="3">The sequence shown here is derived from an EMBL/GenBank/DDBJ whole genome shotgun (WGS) entry which is preliminary data.</text>
</comment>
<dbReference type="InterPro" id="IPR010707">
    <property type="entry name" value="DUF1285"/>
</dbReference>
<dbReference type="Pfam" id="PF06938">
    <property type="entry name" value="DUF1285_N"/>
    <property type="match status" value="1"/>
</dbReference>
<feature type="domain" description="DUF1285" evidence="1">
    <location>
        <begin position="26"/>
        <end position="93"/>
    </location>
</feature>
<dbReference type="RefSeq" id="WP_184198821.1">
    <property type="nucleotide sequence ID" value="NZ_JACIIV010000012.1"/>
</dbReference>
<proteinExistence type="predicted"/>
<reference evidence="3 4" key="1">
    <citation type="submission" date="2020-08" db="EMBL/GenBank/DDBJ databases">
        <title>Genomic Encyclopedia of Type Strains, Phase IV (KMG-IV): sequencing the most valuable type-strain genomes for metagenomic binning, comparative biology and taxonomic classification.</title>
        <authorList>
            <person name="Goeker M."/>
        </authorList>
    </citation>
    <scope>NUCLEOTIDE SEQUENCE [LARGE SCALE GENOMIC DNA]</scope>
    <source>
        <strain evidence="3 4">DSM 102189</strain>
    </source>
</reference>
<accession>A0A841L820</accession>
<evidence type="ECO:0000259" key="2">
    <source>
        <dbReference type="Pfam" id="PF21028"/>
    </source>
</evidence>
<dbReference type="Pfam" id="PF21028">
    <property type="entry name" value="DUF1285_C"/>
    <property type="match status" value="1"/>
</dbReference>
<dbReference type="Proteomes" id="UP000538147">
    <property type="component" value="Unassembled WGS sequence"/>
</dbReference>
<protein>
    <recommendedName>
        <fullName evidence="5">DUF1285 domain-containing protein</fullName>
    </recommendedName>
</protein>
<feature type="domain" description="DUF1285" evidence="2">
    <location>
        <begin position="94"/>
        <end position="183"/>
    </location>
</feature>
<evidence type="ECO:0008006" key="5">
    <source>
        <dbReference type="Google" id="ProtNLM"/>
    </source>
</evidence>
<dbReference type="InterPro" id="IPR048342">
    <property type="entry name" value="DUF1285_C"/>
</dbReference>
<dbReference type="Gene3D" id="2.30.270.10">
    <property type="entry name" value="duf1285 protein"/>
    <property type="match status" value="1"/>
</dbReference>
<dbReference type="EMBL" id="JACIIV010000012">
    <property type="protein sequence ID" value="MBB6227721.1"/>
    <property type="molecule type" value="Genomic_DNA"/>
</dbReference>
<organism evidence="3 4">
    <name type="scientific">Polymorphobacter multimanifer</name>
    <dbReference type="NCBI Taxonomy" id="1070431"/>
    <lineage>
        <taxon>Bacteria</taxon>
        <taxon>Pseudomonadati</taxon>
        <taxon>Pseudomonadota</taxon>
        <taxon>Alphaproteobacteria</taxon>
        <taxon>Sphingomonadales</taxon>
        <taxon>Sphingosinicellaceae</taxon>
        <taxon>Polymorphobacter</taxon>
    </lineage>
</organism>
<dbReference type="InterPro" id="IPR023361">
    <property type="entry name" value="DUF1285_beta_roll_sf"/>
</dbReference>